<reference evidence="1" key="1">
    <citation type="submission" date="2021-05" db="EMBL/GenBank/DDBJ databases">
        <authorList>
            <person name="Alioto T."/>
            <person name="Alioto T."/>
            <person name="Gomez Garrido J."/>
        </authorList>
    </citation>
    <scope>NUCLEOTIDE SEQUENCE</scope>
</reference>
<accession>A0A8D9EM65</accession>
<protein>
    <submittedName>
        <fullName evidence="1">Uncharacterized protein</fullName>
    </submittedName>
</protein>
<organism evidence="1">
    <name type="scientific">Cacopsylla melanoneura</name>
    <dbReference type="NCBI Taxonomy" id="428564"/>
    <lineage>
        <taxon>Eukaryota</taxon>
        <taxon>Metazoa</taxon>
        <taxon>Ecdysozoa</taxon>
        <taxon>Arthropoda</taxon>
        <taxon>Hexapoda</taxon>
        <taxon>Insecta</taxon>
        <taxon>Pterygota</taxon>
        <taxon>Neoptera</taxon>
        <taxon>Paraneoptera</taxon>
        <taxon>Hemiptera</taxon>
        <taxon>Sternorrhyncha</taxon>
        <taxon>Psylloidea</taxon>
        <taxon>Psyllidae</taxon>
        <taxon>Psyllinae</taxon>
        <taxon>Cacopsylla</taxon>
    </lineage>
</organism>
<dbReference type="AlphaFoldDB" id="A0A8D9EM65"/>
<proteinExistence type="predicted"/>
<sequence>MVFSREKRWVNLRVHNVNNKSTHEYWPFLKLESIRKTESLDLELGKLTCCKNCQDIISRLKTLGFEVFSLQLDFQFNINGTFKINNLNQLLPKYIYKQRTHKILQ</sequence>
<evidence type="ECO:0000313" key="1">
    <source>
        <dbReference type="EMBL" id="CAG6758532.1"/>
    </source>
</evidence>
<dbReference type="EMBL" id="HBUF01549770">
    <property type="protein sequence ID" value="CAG6758532.1"/>
    <property type="molecule type" value="Transcribed_RNA"/>
</dbReference>
<name>A0A8D9EM65_9HEMI</name>